<dbReference type="InterPro" id="IPR021070">
    <property type="entry name" value="Killing_trait_RebB"/>
</dbReference>
<dbReference type="RefSeq" id="WP_011349669.1">
    <property type="nucleotide sequence ID" value="NC_007509.1"/>
</dbReference>
<name>Q39NE1_BURL3</name>
<evidence type="ECO:0000313" key="3">
    <source>
        <dbReference type="Proteomes" id="UP000002705"/>
    </source>
</evidence>
<protein>
    <recommendedName>
        <fullName evidence="4">Thioredoxin reductase</fullName>
    </recommendedName>
</protein>
<gene>
    <name evidence="2" type="ordered locus">Bcep18194_C6979</name>
</gene>
<evidence type="ECO:0000256" key="1">
    <source>
        <dbReference type="SAM" id="MobiDB-lite"/>
    </source>
</evidence>
<accession>Q39NE1</accession>
<keyword evidence="3" id="KW-1185">Reference proteome</keyword>
<dbReference type="AlphaFoldDB" id="Q39NE1"/>
<dbReference type="Pfam" id="PF11747">
    <property type="entry name" value="RebB"/>
    <property type="match status" value="1"/>
</dbReference>
<dbReference type="Proteomes" id="UP000002705">
    <property type="component" value="Chromosome 3"/>
</dbReference>
<proteinExistence type="predicted"/>
<reference evidence="2" key="1">
    <citation type="submission" date="2009-01" db="EMBL/GenBank/DDBJ databases">
        <title>Complete sequence of chromosome 3 of Burkholderia sp. 383.</title>
        <authorList>
            <consortium name="US DOE Joint Genome Institute"/>
            <person name="Copeland A."/>
            <person name="Lucas S."/>
            <person name="Lapidus A."/>
            <person name="Barry K."/>
            <person name="Detter J.C."/>
            <person name="Glavina T."/>
            <person name="Hammon N."/>
            <person name="Israni S."/>
            <person name="Pitluck S."/>
            <person name="Chain P."/>
            <person name="Malfatti S."/>
            <person name="Shin M."/>
            <person name="Vergez L."/>
            <person name="Schmutz J."/>
            <person name="Larimer F."/>
            <person name="Land M."/>
            <person name="Kyrpides N."/>
            <person name="Lykidis A."/>
            <person name="Richardson P."/>
        </authorList>
    </citation>
    <scope>NUCLEOTIDE SEQUENCE</scope>
    <source>
        <strain evidence="2">383</strain>
    </source>
</reference>
<dbReference type="GeneID" id="45092380"/>
<dbReference type="PATRIC" id="fig|482957.22.peg.7521"/>
<dbReference type="KEGG" id="bur:Bcep18194_C6979"/>
<evidence type="ECO:0008006" key="4">
    <source>
        <dbReference type="Google" id="ProtNLM"/>
    </source>
</evidence>
<evidence type="ECO:0000313" key="2">
    <source>
        <dbReference type="EMBL" id="ABB06025.1"/>
    </source>
</evidence>
<dbReference type="EMBL" id="CP000150">
    <property type="protein sequence ID" value="ABB06025.1"/>
    <property type="molecule type" value="Genomic_DNA"/>
</dbReference>
<sequence>MMANDTTDPAAPTDPKDPKDPCNCKTCAVNAAITDAVTQTNVKVVGEAPAMATGSLYQAQSHSLSVLFENAVQQQSQSAVQLPTSTNVGTMQLYTLGPASAGAAATEIGSNGVLSVLADVLAIGKALA</sequence>
<feature type="region of interest" description="Disordered" evidence="1">
    <location>
        <begin position="1"/>
        <end position="21"/>
    </location>
</feature>
<organism evidence="2 3">
    <name type="scientific">Burkholderia lata (strain ATCC 17760 / DSM 23089 / LMG 22485 / NCIMB 9086 / R18194 / 383)</name>
    <dbReference type="NCBI Taxonomy" id="482957"/>
    <lineage>
        <taxon>Bacteria</taxon>
        <taxon>Pseudomonadati</taxon>
        <taxon>Pseudomonadota</taxon>
        <taxon>Betaproteobacteria</taxon>
        <taxon>Burkholderiales</taxon>
        <taxon>Burkholderiaceae</taxon>
        <taxon>Burkholderia</taxon>
        <taxon>Burkholderia cepacia complex</taxon>
    </lineage>
</organism>
<feature type="compositionally biased region" description="Low complexity" evidence="1">
    <location>
        <begin position="1"/>
        <end position="13"/>
    </location>
</feature>
<dbReference type="HOGENOM" id="CLU_143345_1_0_4"/>